<dbReference type="Gene3D" id="2.40.10.10">
    <property type="entry name" value="Trypsin-like serine proteases"/>
    <property type="match status" value="2"/>
</dbReference>
<dbReference type="InterPro" id="IPR009003">
    <property type="entry name" value="Peptidase_S1_PA"/>
</dbReference>
<feature type="domain" description="Peptidoglycan binding-like" evidence="2">
    <location>
        <begin position="162"/>
        <end position="214"/>
    </location>
</feature>
<dbReference type="SUPFAM" id="SSF50494">
    <property type="entry name" value="Trypsin-like serine proteases"/>
    <property type="match status" value="1"/>
</dbReference>
<reference evidence="3 4" key="1">
    <citation type="submission" date="2018-07" db="EMBL/GenBank/DDBJ databases">
        <title>Modular assembly of carbohydrate-degrading microbial communities in the ocean.</title>
        <authorList>
            <person name="Enke T.N."/>
            <person name="Datta M.S."/>
            <person name="Schwartzman J.A."/>
            <person name="Cermak N."/>
            <person name="Schmitz D.A."/>
            <person name="Barrere J."/>
            <person name="Cordero O.X."/>
        </authorList>
    </citation>
    <scope>NUCLEOTIDE SEQUENCE [LARGE SCALE GENOMIC DNA]</scope>
    <source>
        <strain evidence="3 4">C3M10</strain>
    </source>
</reference>
<name>A0A366WYX3_9RHOB</name>
<protein>
    <submittedName>
        <fullName evidence="3">Peptidoglycan-binding protein</fullName>
    </submittedName>
</protein>
<dbReference type="Pfam" id="PF01471">
    <property type="entry name" value="PG_binding_1"/>
    <property type="match status" value="1"/>
</dbReference>
<dbReference type="InterPro" id="IPR036365">
    <property type="entry name" value="PGBD-like_sf"/>
</dbReference>
<evidence type="ECO:0000256" key="1">
    <source>
        <dbReference type="SAM" id="SignalP"/>
    </source>
</evidence>
<dbReference type="Pfam" id="PF13365">
    <property type="entry name" value="Trypsin_2"/>
    <property type="match status" value="1"/>
</dbReference>
<dbReference type="Gene3D" id="1.10.101.10">
    <property type="entry name" value="PGBD-like superfamily/PGBD"/>
    <property type="match status" value="1"/>
</dbReference>
<comment type="caution">
    <text evidence="3">The sequence shown here is derived from an EMBL/GenBank/DDBJ whole genome shotgun (WGS) entry which is preliminary data.</text>
</comment>
<dbReference type="InterPro" id="IPR036366">
    <property type="entry name" value="PGBDSf"/>
</dbReference>
<evidence type="ECO:0000259" key="2">
    <source>
        <dbReference type="Pfam" id="PF01471"/>
    </source>
</evidence>
<dbReference type="OrthoDB" id="6810892at2"/>
<accession>A0A366WYX3</accession>
<gene>
    <name evidence="3" type="ORF">DS909_10815</name>
</gene>
<dbReference type="InterPro" id="IPR002477">
    <property type="entry name" value="Peptidoglycan-bd-like"/>
</dbReference>
<evidence type="ECO:0000313" key="4">
    <source>
        <dbReference type="Proteomes" id="UP000252706"/>
    </source>
</evidence>
<feature type="signal peptide" evidence="1">
    <location>
        <begin position="1"/>
        <end position="21"/>
    </location>
</feature>
<dbReference type="Proteomes" id="UP000252706">
    <property type="component" value="Unassembled WGS sequence"/>
</dbReference>
<sequence length="584" mass="63109">MIRVFATFFLTLMISVSAVSAQQSSEDVVWIQIEAHPNLRVAQERAKIYSDALADVNGFSLGGSWYGIVLGPYARQDAERVLRVYRRERQIPRDSFVARSSALDQQFWPIGANVLNRGVVVASPILPAETPEPAETIVAAPKPVADETPSEARRSERALNSEEKKALQIALQASGFYNARIDGAFGPGTRRSMAEWQTFNGYEPSGILTTVQRRVLMDAYNAPLISVGMARRYDNQAGIELDMPLGAVRFSTYEPPFAHYDSQSDLGARVLLISQPGTKATLFGLYEIMQTLEIVPLNGPRARGKDSFTIEGRGNGIVSYTQAALKNGEIKGFTLIWPEGDEDRRTRVLTEMKASFTRTNGVLDPATGSNIEQQVDLISGLQVRKPRQSRSGFYVDERGTVVTVSEAVKGCARVTLDHDYQAEVVTSDDALGVAVLRPKVALAPMAVANFRDGAPRLNSGVTVSGFSYEGLLGASTLTRGTLADLRGLRGETELIRLAMTPQDGDAGGPVMDAGGTVIGMLLPDLPTGQKLPKDVSFAADARALLDVLEAAGLRTPTVSEGANVSPDELGRRANGMTVLVSCWD</sequence>
<dbReference type="RefSeq" id="WP_113823457.1">
    <property type="nucleotide sequence ID" value="NZ_QOCE01000029.1"/>
</dbReference>
<proteinExistence type="predicted"/>
<dbReference type="EMBL" id="QOCE01000029">
    <property type="protein sequence ID" value="RBW55585.1"/>
    <property type="molecule type" value="Genomic_DNA"/>
</dbReference>
<keyword evidence="1" id="KW-0732">Signal</keyword>
<dbReference type="SUPFAM" id="SSF47090">
    <property type="entry name" value="PGBD-like"/>
    <property type="match status" value="1"/>
</dbReference>
<dbReference type="InterPro" id="IPR043504">
    <property type="entry name" value="Peptidase_S1_PA_chymotrypsin"/>
</dbReference>
<feature type="chain" id="PRO_5016777852" evidence="1">
    <location>
        <begin position="22"/>
        <end position="584"/>
    </location>
</feature>
<dbReference type="AlphaFoldDB" id="A0A366WYX3"/>
<evidence type="ECO:0000313" key="3">
    <source>
        <dbReference type="EMBL" id="RBW55585.1"/>
    </source>
</evidence>
<organism evidence="3 4">
    <name type="scientific">Phaeobacter gallaeciensis</name>
    <dbReference type="NCBI Taxonomy" id="60890"/>
    <lineage>
        <taxon>Bacteria</taxon>
        <taxon>Pseudomonadati</taxon>
        <taxon>Pseudomonadota</taxon>
        <taxon>Alphaproteobacteria</taxon>
        <taxon>Rhodobacterales</taxon>
        <taxon>Roseobacteraceae</taxon>
        <taxon>Phaeobacter</taxon>
    </lineage>
</organism>